<proteinExistence type="predicted"/>
<gene>
    <name evidence="1" type="ORF">DNF10_01320</name>
</gene>
<reference evidence="1" key="1">
    <citation type="submission" date="2018-06" db="EMBL/GenBank/DDBJ databases">
        <title>Sequence of the Fusobacterium nucleatum str. 12230 genome.</title>
        <authorList>
            <person name="Navarre W."/>
        </authorList>
    </citation>
    <scope>NUCLEOTIDE SEQUENCE [LARGE SCALE GENOMIC DNA]</scope>
    <source>
        <strain evidence="1">12230</strain>
    </source>
</reference>
<organism evidence="1">
    <name type="scientific">Fusobacterium nucleatum</name>
    <dbReference type="NCBI Taxonomy" id="851"/>
    <lineage>
        <taxon>Bacteria</taxon>
        <taxon>Fusobacteriati</taxon>
        <taxon>Fusobacteriota</taxon>
        <taxon>Fusobacteriia</taxon>
        <taxon>Fusobacteriales</taxon>
        <taxon>Fusobacteriaceae</taxon>
        <taxon>Fusobacterium</taxon>
    </lineage>
</organism>
<dbReference type="AlphaFoldDB" id="A0A323TY35"/>
<keyword evidence="1" id="KW-0238">DNA-binding</keyword>
<dbReference type="EMBL" id="QKOC01000001">
    <property type="protein sequence ID" value="PZA05512.1"/>
    <property type="molecule type" value="Genomic_DNA"/>
</dbReference>
<sequence length="55" mass="6270">MYNAKEIAELCNCSISKAYNIIRALNKKLIREGIPKEVVIAGKISKKFFHDSMKI</sequence>
<name>A0A323TY35_FUSNU</name>
<comment type="caution">
    <text evidence="1">The sequence shown here is derived from an EMBL/GenBank/DDBJ whole genome shotgun (WGS) entry which is preliminary data.</text>
</comment>
<dbReference type="GO" id="GO:0003677">
    <property type="term" value="F:DNA binding"/>
    <property type="evidence" value="ECO:0007669"/>
    <property type="project" value="UniProtKB-KW"/>
</dbReference>
<evidence type="ECO:0000313" key="1">
    <source>
        <dbReference type="EMBL" id="PZA05512.1"/>
    </source>
</evidence>
<accession>A0A323TY35</accession>
<protein>
    <submittedName>
        <fullName evidence="1">DNA-binding protein</fullName>
    </submittedName>
</protein>